<dbReference type="InterPro" id="IPR029069">
    <property type="entry name" value="HotDog_dom_sf"/>
</dbReference>
<reference evidence="2" key="1">
    <citation type="submission" date="2014-11" db="EMBL/GenBank/DDBJ databases">
        <authorList>
            <person name="Zhu J."/>
            <person name="Qi W."/>
            <person name="Song R."/>
        </authorList>
    </citation>
    <scope>NUCLEOTIDE SEQUENCE</scope>
</reference>
<name>A0A1B1T8R9_9ARCH</name>
<evidence type="ECO:0000259" key="1">
    <source>
        <dbReference type="Pfam" id="PF03061"/>
    </source>
</evidence>
<dbReference type="SUPFAM" id="SSF54637">
    <property type="entry name" value="Thioesterase/thiol ester dehydrase-isomerase"/>
    <property type="match status" value="1"/>
</dbReference>
<dbReference type="Gene3D" id="3.10.129.10">
    <property type="entry name" value="Hotdog Thioesterase"/>
    <property type="match status" value="1"/>
</dbReference>
<dbReference type="InterPro" id="IPR006683">
    <property type="entry name" value="Thioestr_dom"/>
</dbReference>
<organism evidence="2">
    <name type="scientific">uncultured Poseidoniia archaeon</name>
    <dbReference type="NCBI Taxonomy" id="1697135"/>
    <lineage>
        <taxon>Archaea</taxon>
        <taxon>Methanobacteriati</taxon>
        <taxon>Thermoplasmatota</taxon>
        <taxon>Candidatus Poseidoniia</taxon>
        <taxon>environmental samples</taxon>
    </lineage>
</organism>
<feature type="domain" description="Thioesterase" evidence="1">
    <location>
        <begin position="56"/>
        <end position="131"/>
    </location>
</feature>
<evidence type="ECO:0000313" key="2">
    <source>
        <dbReference type="EMBL" id="ANV78679.1"/>
    </source>
</evidence>
<dbReference type="Pfam" id="PF03061">
    <property type="entry name" value="4HBT"/>
    <property type="match status" value="1"/>
</dbReference>
<proteinExistence type="predicted"/>
<dbReference type="EMBL" id="KP211793">
    <property type="protein sequence ID" value="ANV78679.1"/>
    <property type="molecule type" value="Genomic_DNA"/>
</dbReference>
<dbReference type="CDD" id="cd03443">
    <property type="entry name" value="PaaI_thioesterase"/>
    <property type="match status" value="1"/>
</dbReference>
<protein>
    <submittedName>
        <fullName evidence="2">Thioesterase superfamily protein</fullName>
    </submittedName>
</protein>
<dbReference type="AlphaFoldDB" id="A0A1B1T8R9"/>
<sequence length="158" mass="17415">MEHQHSISVQDKYAPNSICFGCGPANKKGLQIKSFKTEKGLQMEFETKIEHQAFPGIINGGIISTLLDCHGNWAATMALMEQNEDENPPCTVTATFSLKLRRPTPLDSKLEIIATVSELSEDRANVKMTLEANGKICATGEGLFVAVKEGHPAYHRWN</sequence>
<reference evidence="2" key="2">
    <citation type="journal article" date="2015" name="ISME J.">
        <title>A new class of marine Euryarchaeota group II from the Mediterranean deep chlorophyll maximum.</title>
        <authorList>
            <person name="Martin-Cuadrado A.B."/>
            <person name="Garcia-Heredia I."/>
            <person name="Molto A.G."/>
            <person name="Lopez-Ubeda R."/>
            <person name="Kimes N."/>
            <person name="Lopez-Garcia P."/>
            <person name="Moreira D."/>
            <person name="Rodriguez-Valera F."/>
        </authorList>
    </citation>
    <scope>NUCLEOTIDE SEQUENCE</scope>
</reference>
<accession>A0A1B1T8R9</accession>